<accession>A0A423L5C3</accession>
<reference evidence="10 11" key="1">
    <citation type="submission" date="2016-10" db="EMBL/GenBank/DDBJ databases">
        <title>Comparative genome analysis of multiple Pseudomonas spp. focuses on biocontrol and plant growth promoting traits.</title>
        <authorList>
            <person name="Tao X.-Y."/>
            <person name="Taylor C.G."/>
        </authorList>
    </citation>
    <scope>NUCLEOTIDE SEQUENCE [LARGE SCALE GENOMIC DNA]</scope>
    <source>
        <strain evidence="10 11">24D3</strain>
    </source>
</reference>
<feature type="chain" id="PRO_5018816406" description="RND transporter" evidence="9">
    <location>
        <begin position="24"/>
        <end position="461"/>
    </location>
</feature>
<dbReference type="Proteomes" id="UP000285757">
    <property type="component" value="Unassembled WGS sequence"/>
</dbReference>
<evidence type="ECO:0000256" key="4">
    <source>
        <dbReference type="ARBA" id="ARBA00022692"/>
    </source>
</evidence>
<dbReference type="PANTHER" id="PTHR30203">
    <property type="entry name" value="OUTER MEMBRANE CATION EFFLUX PROTEIN"/>
    <property type="match status" value="1"/>
</dbReference>
<evidence type="ECO:0000256" key="8">
    <source>
        <dbReference type="ARBA" id="ARBA00023288"/>
    </source>
</evidence>
<comment type="caution">
    <text evidence="10">The sequence shown here is derived from an EMBL/GenBank/DDBJ whole genome shotgun (WGS) entry which is preliminary data.</text>
</comment>
<feature type="signal peptide" evidence="9">
    <location>
        <begin position="1"/>
        <end position="23"/>
    </location>
</feature>
<evidence type="ECO:0000256" key="9">
    <source>
        <dbReference type="RuleBase" id="RU362097"/>
    </source>
</evidence>
<dbReference type="AlphaFoldDB" id="A0A423L5C3"/>
<dbReference type="NCBIfam" id="TIGR01845">
    <property type="entry name" value="outer_NodT"/>
    <property type="match status" value="1"/>
</dbReference>
<dbReference type="EMBL" id="MOBU01000017">
    <property type="protein sequence ID" value="RON63527.1"/>
    <property type="molecule type" value="Genomic_DNA"/>
</dbReference>
<dbReference type="Gene3D" id="2.20.200.10">
    <property type="entry name" value="Outer membrane efflux proteins (OEP)"/>
    <property type="match status" value="1"/>
</dbReference>
<evidence type="ECO:0000256" key="6">
    <source>
        <dbReference type="ARBA" id="ARBA00023139"/>
    </source>
</evidence>
<evidence type="ECO:0000313" key="10">
    <source>
        <dbReference type="EMBL" id="RON63527.1"/>
    </source>
</evidence>
<name>A0A423L5C3_PSEFL</name>
<dbReference type="InterPro" id="IPR003423">
    <property type="entry name" value="OMP_efflux"/>
</dbReference>
<dbReference type="SUPFAM" id="SSF56954">
    <property type="entry name" value="Outer membrane efflux proteins (OEP)"/>
    <property type="match status" value="1"/>
</dbReference>
<dbReference type="GO" id="GO:0015562">
    <property type="term" value="F:efflux transmembrane transporter activity"/>
    <property type="evidence" value="ECO:0007669"/>
    <property type="project" value="InterPro"/>
</dbReference>
<keyword evidence="6 9" id="KW-0564">Palmitate</keyword>
<dbReference type="PANTHER" id="PTHR30203:SF32">
    <property type="entry name" value="CATION EFFLUX SYSTEM PROTEIN CUSC"/>
    <property type="match status" value="1"/>
</dbReference>
<evidence type="ECO:0008006" key="12">
    <source>
        <dbReference type="Google" id="ProtNLM"/>
    </source>
</evidence>
<evidence type="ECO:0000256" key="1">
    <source>
        <dbReference type="ARBA" id="ARBA00004459"/>
    </source>
</evidence>
<keyword evidence="7" id="KW-0998">Cell outer membrane</keyword>
<comment type="subcellular location">
    <subcellularLocation>
        <location evidence="1 9">Cell outer membrane</location>
        <topology evidence="1 9">Lipid-anchor</topology>
    </subcellularLocation>
</comment>
<evidence type="ECO:0000256" key="3">
    <source>
        <dbReference type="ARBA" id="ARBA00022452"/>
    </source>
</evidence>
<evidence type="ECO:0000256" key="7">
    <source>
        <dbReference type="ARBA" id="ARBA00023237"/>
    </source>
</evidence>
<evidence type="ECO:0000313" key="11">
    <source>
        <dbReference type="Proteomes" id="UP000285757"/>
    </source>
</evidence>
<comment type="similarity">
    <text evidence="2 9">Belongs to the outer membrane factor (OMF) (TC 1.B.17) family.</text>
</comment>
<evidence type="ECO:0000256" key="5">
    <source>
        <dbReference type="ARBA" id="ARBA00023136"/>
    </source>
</evidence>
<keyword evidence="9" id="KW-0732">Signal</keyword>
<dbReference type="GO" id="GO:0009279">
    <property type="term" value="C:cell outer membrane"/>
    <property type="evidence" value="ECO:0007669"/>
    <property type="project" value="UniProtKB-SubCell"/>
</dbReference>
<keyword evidence="5 9" id="KW-0472">Membrane</keyword>
<sequence length="461" mass="51003">MKCMNGKWAWALLLPLCLSGCGALLHSEYRQPEVQTPAFWLGDTMHDRSLSAGQRWWETFGDPRLNALIDDAFTRNNDLAVAALRVRRAALQAGLTGTRITPDLDVGTGAEWSRNLRHDGSTQRRFSTTSSMRYEVDLWGRLASTRDAAQWALLASDFDRRASALSLVGTTARLYWQIGLFNELARSARDSIRYAEQTLQLVQSQRLAGAATGLEEAQAEQVLATQRAVLSDYLQQLEVARNALAIVFDQAPEHRFTELEQLPSVTLASVPAGLPADLVARRPDLQAAEWRLRQALSNHDATRASFYPTFTLTGTLSTGGSRELSQVLNNPLGLLGVGINLPFVQWNVRKYTVGISAVDYEAAIIDFRQGLYIALSEVEDALSAQVQFAEQGVRREQALAAALKAEGLAQVRYRSGQTGIKEWLDLQESRRAAQISLAQNRFERLQARMGLYLALGGGFAH</sequence>
<organism evidence="10 11">
    <name type="scientific">Pseudomonas fluorescens</name>
    <dbReference type="NCBI Taxonomy" id="294"/>
    <lineage>
        <taxon>Bacteria</taxon>
        <taxon>Pseudomonadati</taxon>
        <taxon>Pseudomonadota</taxon>
        <taxon>Gammaproteobacteria</taxon>
        <taxon>Pseudomonadales</taxon>
        <taxon>Pseudomonadaceae</taxon>
        <taxon>Pseudomonas</taxon>
    </lineage>
</organism>
<protein>
    <recommendedName>
        <fullName evidence="12">RND transporter</fullName>
    </recommendedName>
</protein>
<dbReference type="Pfam" id="PF02321">
    <property type="entry name" value="OEP"/>
    <property type="match status" value="2"/>
</dbReference>
<proteinExistence type="inferred from homology"/>
<keyword evidence="8 9" id="KW-0449">Lipoprotein</keyword>
<dbReference type="Gene3D" id="1.20.1600.10">
    <property type="entry name" value="Outer membrane efflux proteins (OEP)"/>
    <property type="match status" value="1"/>
</dbReference>
<keyword evidence="3 9" id="KW-1134">Transmembrane beta strand</keyword>
<keyword evidence="4 9" id="KW-0812">Transmembrane</keyword>
<evidence type="ECO:0000256" key="2">
    <source>
        <dbReference type="ARBA" id="ARBA00007613"/>
    </source>
</evidence>
<dbReference type="InterPro" id="IPR010131">
    <property type="entry name" value="MdtP/NodT-like"/>
</dbReference>
<gene>
    <name evidence="10" type="ORF">BK671_20110</name>
</gene>